<keyword evidence="3" id="KW-1185">Reference proteome</keyword>
<feature type="chain" id="PRO_5003631328" evidence="1">
    <location>
        <begin position="26"/>
        <end position="172"/>
    </location>
</feature>
<evidence type="ECO:0000313" key="2">
    <source>
        <dbReference type="EMBL" id="CCH01035.1"/>
    </source>
</evidence>
<organism evidence="2 3">
    <name type="scientific">Fibrella aestuarina BUZ 2</name>
    <dbReference type="NCBI Taxonomy" id="1166018"/>
    <lineage>
        <taxon>Bacteria</taxon>
        <taxon>Pseudomonadati</taxon>
        <taxon>Bacteroidota</taxon>
        <taxon>Cytophagia</taxon>
        <taxon>Cytophagales</taxon>
        <taxon>Spirosomataceae</taxon>
        <taxon>Fibrella</taxon>
    </lineage>
</organism>
<reference evidence="2 3" key="1">
    <citation type="journal article" date="2012" name="J. Bacteriol.">
        <title>Genome Sequence of Fibrella aestuarina BUZ 2T, a Filamentous Marine Bacterium.</title>
        <authorList>
            <person name="Filippini M."/>
            <person name="Qi W."/>
            <person name="Blom J."/>
            <person name="Goesmann A."/>
            <person name="Smits T.H."/>
            <person name="Bagheri H.C."/>
        </authorList>
    </citation>
    <scope>NUCLEOTIDE SEQUENCE [LARGE SCALE GENOMIC DNA]</scope>
    <source>
        <strain evidence="3">BUZ 2T</strain>
    </source>
</reference>
<sequence>MPTFTPTLFLSLFSATLTLAQAPQAASSTSLATKQTRAQVNANGKHVRVVREIPDTYKGRVIVVGSGGGVVGQETTYSLLDDGRLFSKKTGDKTYTYIGKQTAANTKKVFWSVEDRCAIKKTTYQKPGNLYRFVGWRKGREAYKVTWAPGDKAVPANYEQVYKGFTGMLPKS</sequence>
<dbReference type="KEGG" id="fae:FAES_3026"/>
<feature type="signal peptide" evidence="1">
    <location>
        <begin position="1"/>
        <end position="25"/>
    </location>
</feature>
<dbReference type="STRING" id="1166018.FAES_3026"/>
<dbReference type="eggNOG" id="ENOG5032WJ2">
    <property type="taxonomic scope" value="Bacteria"/>
</dbReference>
<dbReference type="RefSeq" id="WP_015332134.1">
    <property type="nucleotide sequence ID" value="NC_020054.1"/>
</dbReference>
<protein>
    <submittedName>
        <fullName evidence="2">Uncharacterized protein</fullName>
    </submittedName>
</protein>
<dbReference type="AlphaFoldDB" id="I0KA82"/>
<gene>
    <name evidence="2" type="ORF">FAES_3026</name>
</gene>
<name>I0KA82_9BACT</name>
<evidence type="ECO:0000256" key="1">
    <source>
        <dbReference type="SAM" id="SignalP"/>
    </source>
</evidence>
<keyword evidence="1" id="KW-0732">Signal</keyword>
<evidence type="ECO:0000313" key="3">
    <source>
        <dbReference type="Proteomes" id="UP000011058"/>
    </source>
</evidence>
<dbReference type="HOGENOM" id="CLU_1601674_0_0_10"/>
<dbReference type="EMBL" id="HE796683">
    <property type="protein sequence ID" value="CCH01035.1"/>
    <property type="molecule type" value="Genomic_DNA"/>
</dbReference>
<proteinExistence type="predicted"/>
<dbReference type="Proteomes" id="UP000011058">
    <property type="component" value="Chromosome"/>
</dbReference>
<accession>I0KA82</accession>